<dbReference type="RefSeq" id="YP_002321378.1">
    <property type="nucleotide sequence ID" value="NC_011588.1"/>
</dbReference>
<dbReference type="KEGG" id="vg:7047247"/>
<keyword evidence="1" id="KW-1133">Transmembrane helix</keyword>
<dbReference type="Proteomes" id="UP000011785">
    <property type="component" value="Segment"/>
</dbReference>
<name>B7SV88_9VIRU</name>
<reference evidence="2 3" key="1">
    <citation type="journal article" date="2008" name="J. Virol. Methods">
        <title>Sequencing of the large dsDNA genome of Oryctes rhinoceros nudivirus using multiple displacement amplification of nanogram amounts of virus DNA.</title>
        <authorList>
            <person name="Wang Y."/>
            <person name="Kleespies R.G."/>
            <person name="Ramle M.B."/>
            <person name="Jehle J.A."/>
        </authorList>
    </citation>
    <scope>NUCLEOTIDE SEQUENCE [LARGE SCALE GENOMIC DNA]</scope>
    <source>
        <strain evidence="3">Isolate Oryctes rhinoceros/Malaysia/Ma07/2007</strain>
    </source>
</reference>
<dbReference type="GeneID" id="7047247"/>
<proteinExistence type="predicted"/>
<evidence type="ECO:0000256" key="1">
    <source>
        <dbReference type="SAM" id="Phobius"/>
    </source>
</evidence>
<sequence length="101" mass="11801">MCVCVCVLYSSHEYTKLYMPKHTHFIVYDVCARAVYGVLRIILGLRIYAIIALVSYSYYQVSKPPEFFLRDSIHTFAEHILLHRMPISVILQACRICLRLC</sequence>
<protein>
    <submittedName>
        <fullName evidence="2">Uncharacterized protein</fullName>
    </submittedName>
</protein>
<evidence type="ECO:0000313" key="2">
    <source>
        <dbReference type="EMBL" id="ACH96197.1"/>
    </source>
</evidence>
<organism evidence="3">
    <name type="scientific">Oryctes rhinoceros nudivirus</name>
    <dbReference type="NCBI Taxonomy" id="92521"/>
    <lineage>
        <taxon>Viruses</taxon>
        <taxon>Viruses incertae sedis</taxon>
        <taxon>Naldaviricetes</taxon>
        <taxon>Lefavirales</taxon>
        <taxon>Nudiviridae</taxon>
        <taxon>Alphanudivirus</taxon>
        <taxon>Alphanudivirus oryrhinocerotis</taxon>
    </lineage>
</organism>
<accession>B7SV88</accession>
<feature type="transmembrane region" description="Helical" evidence="1">
    <location>
        <begin position="38"/>
        <end position="59"/>
    </location>
</feature>
<keyword evidence="3" id="KW-1185">Reference proteome</keyword>
<keyword evidence="1" id="KW-0812">Transmembrane</keyword>
<evidence type="ECO:0000313" key="3">
    <source>
        <dbReference type="Proteomes" id="UP000011785"/>
    </source>
</evidence>
<dbReference type="EMBL" id="EU747721">
    <property type="protein sequence ID" value="ACH96197.1"/>
    <property type="molecule type" value="Genomic_DNA"/>
</dbReference>
<keyword evidence="1" id="KW-0472">Membrane</keyword>